<dbReference type="Proteomes" id="UP001156870">
    <property type="component" value="Unassembled WGS sequence"/>
</dbReference>
<evidence type="ECO:0000313" key="6">
    <source>
        <dbReference type="Proteomes" id="UP001156870"/>
    </source>
</evidence>
<comment type="catalytic activity">
    <reaction evidence="3">
        <text>2 GTP = 3',3'-c-di-GMP + 2 diphosphate</text>
        <dbReference type="Rhea" id="RHEA:24898"/>
        <dbReference type="ChEBI" id="CHEBI:33019"/>
        <dbReference type="ChEBI" id="CHEBI:37565"/>
        <dbReference type="ChEBI" id="CHEBI:58805"/>
        <dbReference type="EC" id="2.7.7.65"/>
    </reaction>
</comment>
<evidence type="ECO:0000256" key="2">
    <source>
        <dbReference type="ARBA" id="ARBA00012528"/>
    </source>
</evidence>
<reference evidence="5 6" key="1">
    <citation type="journal article" date="2014" name="Int. J. Syst. Evol. Microbiol.">
        <title>Complete genome sequence of Corynebacterium casei LMG S-19264T (=DSM 44701T), isolated from a smear-ripened cheese.</title>
        <authorList>
            <consortium name="US DOE Joint Genome Institute (JGI-PGF)"/>
            <person name="Walter F."/>
            <person name="Albersmeier A."/>
            <person name="Kalinowski J."/>
            <person name="Ruckert C."/>
        </authorList>
    </citation>
    <scope>NUCLEOTIDE SEQUENCE [LARGE SCALE GENOMIC DNA]</scope>
    <source>
        <strain evidence="5 6">NBRC 110095</strain>
    </source>
</reference>
<comment type="cofactor">
    <cofactor evidence="1">
        <name>Mg(2+)</name>
        <dbReference type="ChEBI" id="CHEBI:18420"/>
    </cofactor>
</comment>
<dbReference type="PANTHER" id="PTHR45138:SF9">
    <property type="entry name" value="DIGUANYLATE CYCLASE DGCM-RELATED"/>
    <property type="match status" value="1"/>
</dbReference>
<name>A0AA37T9Z4_9GAMM</name>
<evidence type="ECO:0000259" key="4">
    <source>
        <dbReference type="PROSITE" id="PS50887"/>
    </source>
</evidence>
<dbReference type="InterPro" id="IPR043128">
    <property type="entry name" value="Rev_trsase/Diguanyl_cyclase"/>
</dbReference>
<evidence type="ECO:0000256" key="3">
    <source>
        <dbReference type="ARBA" id="ARBA00034247"/>
    </source>
</evidence>
<dbReference type="EC" id="2.7.7.65" evidence="2"/>
<evidence type="ECO:0000313" key="5">
    <source>
        <dbReference type="EMBL" id="GLS25392.1"/>
    </source>
</evidence>
<dbReference type="EMBL" id="BSPD01000030">
    <property type="protein sequence ID" value="GLS25392.1"/>
    <property type="molecule type" value="Genomic_DNA"/>
</dbReference>
<dbReference type="SUPFAM" id="SSF55073">
    <property type="entry name" value="Nucleotide cyclase"/>
    <property type="match status" value="1"/>
</dbReference>
<proteinExistence type="predicted"/>
<dbReference type="InterPro" id="IPR050469">
    <property type="entry name" value="Diguanylate_Cyclase"/>
</dbReference>
<dbReference type="PROSITE" id="PS50887">
    <property type="entry name" value="GGDEF"/>
    <property type="match status" value="1"/>
</dbReference>
<comment type="caution">
    <text evidence="5">The sequence shown here is derived from an EMBL/GenBank/DDBJ whole genome shotgun (WGS) entry which is preliminary data.</text>
</comment>
<dbReference type="InterPro" id="IPR029787">
    <property type="entry name" value="Nucleotide_cyclase"/>
</dbReference>
<accession>A0AA37T9Z4</accession>
<dbReference type="CDD" id="cd01949">
    <property type="entry name" value="GGDEF"/>
    <property type="match status" value="1"/>
</dbReference>
<dbReference type="SMART" id="SM00267">
    <property type="entry name" value="GGDEF"/>
    <property type="match status" value="1"/>
</dbReference>
<evidence type="ECO:0000256" key="1">
    <source>
        <dbReference type="ARBA" id="ARBA00001946"/>
    </source>
</evidence>
<organism evidence="5 6">
    <name type="scientific">Marinibactrum halimedae</name>
    <dbReference type="NCBI Taxonomy" id="1444977"/>
    <lineage>
        <taxon>Bacteria</taxon>
        <taxon>Pseudomonadati</taxon>
        <taxon>Pseudomonadota</taxon>
        <taxon>Gammaproteobacteria</taxon>
        <taxon>Cellvibrionales</taxon>
        <taxon>Cellvibrionaceae</taxon>
        <taxon>Marinibactrum</taxon>
    </lineage>
</organism>
<protein>
    <recommendedName>
        <fullName evidence="2">diguanylate cyclase</fullName>
        <ecNumber evidence="2">2.7.7.65</ecNumber>
    </recommendedName>
</protein>
<dbReference type="FunFam" id="3.30.70.270:FF:000001">
    <property type="entry name" value="Diguanylate cyclase domain protein"/>
    <property type="match status" value="1"/>
</dbReference>
<dbReference type="Pfam" id="PF00990">
    <property type="entry name" value="GGDEF"/>
    <property type="match status" value="1"/>
</dbReference>
<dbReference type="PANTHER" id="PTHR45138">
    <property type="entry name" value="REGULATORY COMPONENTS OF SENSORY TRANSDUCTION SYSTEM"/>
    <property type="match status" value="1"/>
</dbReference>
<dbReference type="InterPro" id="IPR000160">
    <property type="entry name" value="GGDEF_dom"/>
</dbReference>
<keyword evidence="6" id="KW-1185">Reference proteome</keyword>
<gene>
    <name evidence="5" type="ORF">GCM10007877_11060</name>
</gene>
<dbReference type="NCBIfam" id="TIGR00254">
    <property type="entry name" value="GGDEF"/>
    <property type="match status" value="1"/>
</dbReference>
<dbReference type="Gene3D" id="3.30.70.270">
    <property type="match status" value="1"/>
</dbReference>
<feature type="domain" description="GGDEF" evidence="4">
    <location>
        <begin position="80"/>
        <end position="227"/>
    </location>
</feature>
<sequence length="252" mass="28002">MGMKTQTDCQCVSETAVSKATGCKNIAELTALKATVEQLKSELEALKLQSRKDGLTGLYNHQYFREALHREIERTERAGQDTCLIMLDLDHFKQVNDTYGHEGGNHALQHTTQVLTSQIRPIDIACRYGGEEFAILLPATPINVGKQVAERVRKALSSTPLHYQEQTITLTASFGVSVYHKRGFNSIEHTEAMADNTDIETSLIEEADQQLYRAKAAGRNTVCTSTPIDTPSHHVTSDEKDLFSTLFQSSET</sequence>
<dbReference type="AlphaFoldDB" id="A0AA37T9Z4"/>
<dbReference type="GO" id="GO:0052621">
    <property type="term" value="F:diguanylate cyclase activity"/>
    <property type="evidence" value="ECO:0007669"/>
    <property type="project" value="UniProtKB-EC"/>
</dbReference>